<feature type="domain" description="PFL" evidence="5">
    <location>
        <begin position="40"/>
        <end position="725"/>
    </location>
</feature>
<dbReference type="Gene3D" id="3.20.70.20">
    <property type="match status" value="1"/>
</dbReference>
<proteinExistence type="predicted"/>
<evidence type="ECO:0000256" key="3">
    <source>
        <dbReference type="PROSITE-ProRule" id="PRU00493"/>
    </source>
</evidence>
<dbReference type="PANTHER" id="PTHR43641:SF2">
    <property type="entry name" value="DEHYDRATASE YBIW-RELATED"/>
    <property type="match status" value="1"/>
</dbReference>
<dbReference type="AlphaFoldDB" id="A0A5K8A6I1"/>
<dbReference type="Proteomes" id="UP000422108">
    <property type="component" value="Chromosome"/>
</dbReference>
<dbReference type="InterPro" id="IPR001150">
    <property type="entry name" value="Gly_radical"/>
</dbReference>
<dbReference type="InterPro" id="IPR019777">
    <property type="entry name" value="Form_AcTrfase_GR_CS"/>
</dbReference>
<evidence type="ECO:0000256" key="2">
    <source>
        <dbReference type="ARBA" id="ARBA00023239"/>
    </source>
</evidence>
<evidence type="ECO:0000259" key="4">
    <source>
        <dbReference type="PROSITE" id="PS51149"/>
    </source>
</evidence>
<dbReference type="SUPFAM" id="SSF51998">
    <property type="entry name" value="PFL-like glycyl radical enzymes"/>
    <property type="match status" value="1"/>
</dbReference>
<sequence>MGSLMVLNEIKSELCLTAPDLPLGKALWDKKLEEEPGSTPRTKHLYKRCRWAHTAGGVYIREALKTSLERAQLYTDAHKANAGELPVTIRARCLEHYLKNCSMYIQDDEIIVGGHNARPDTLELYPEGGEANVFDYLEDDSITPEELYDDGEKIVEYWKQWSLSSRCERYLDQESLDALNSGVLGEPPVWKHFYTSTCPPYQSVLEDGLEKRIKWCEDNIKDVRAKLTQYPWTGDENVKLFSKIDMWEAMIIVAKAVIGWARRYSRLARIIAENFDLKDSVVGAEQRKKELLEISEICYRVPAKPASGFKDAMQSKWFCFEVGQNIERYCSGYSHLEDDLMWPYYKMSVIDKTGQPMAREEAIELLECERLKICERGVTKGRWMRAIHPGINDLHIVTIGGLDENGNDLCNDLTDAILEASLNIHTNEPSIAFRYSPKINEKTRRLVYECVAQGFGFPSIKHDEKNTKQSIESQGWPPEVASRWALVLCMAPGVTGRRSTQHSRNEGGGGVDGPAMSTLALSDGFDPWFSQKQVGAHTGDASKFTWEDLKRAVETQIKHASQIETLNKEITSYAEGKWLESPFIAVMDDWCVEEGVGSFERHNKPYTNTWTSFYPGINCVPDDLTAIKYWVFDKQKYTMGQLLEALKANWEGFDEMRKDFVNAPKFGNDDDYADDIAKWVFEKSVELWKQHKMVGWKGGISLISQSVSSFATLGTLIGAQPFGRRHGESLHDGGVSPYMGMDKKGPTAVLKSVAKLPHSAMKGNQLNQRLPVGLMRESEKGFDVWTAYMKTWHDLGIDHVQFNVVNTEDMLAAQKEPEDWDHLIVRIAGYSARFTSLTQMCQDSVIGRTEQGF</sequence>
<dbReference type="PROSITE" id="PS00850">
    <property type="entry name" value="GLY_RADICAL_1"/>
    <property type="match status" value="1"/>
</dbReference>
<keyword evidence="1 3" id="KW-0556">Organic radical</keyword>
<keyword evidence="2" id="KW-0456">Lyase</keyword>
<evidence type="ECO:0000259" key="5">
    <source>
        <dbReference type="PROSITE" id="PS51554"/>
    </source>
</evidence>
<dbReference type="Pfam" id="PF01228">
    <property type="entry name" value="Gly_radical"/>
    <property type="match status" value="1"/>
</dbReference>
<dbReference type="InterPro" id="IPR051215">
    <property type="entry name" value="GRE"/>
</dbReference>
<dbReference type="PROSITE" id="PS51149">
    <property type="entry name" value="GLY_RADICAL_2"/>
    <property type="match status" value="1"/>
</dbReference>
<dbReference type="GO" id="GO:0005829">
    <property type="term" value="C:cytosol"/>
    <property type="evidence" value="ECO:0007669"/>
    <property type="project" value="TreeGrafter"/>
</dbReference>
<dbReference type="EMBL" id="AP021879">
    <property type="protein sequence ID" value="BBO88135.1"/>
    <property type="molecule type" value="Genomic_DNA"/>
</dbReference>
<feature type="domain" description="Glycine radical" evidence="4">
    <location>
        <begin position="733"/>
        <end position="853"/>
    </location>
</feature>
<protein>
    <submittedName>
        <fullName evidence="6">Dehydrogenase</fullName>
    </submittedName>
</protein>
<keyword evidence="7" id="KW-1185">Reference proteome</keyword>
<dbReference type="PANTHER" id="PTHR43641">
    <property type="entry name" value="FORMATE ACETYLTRANSFERASE 3-RELATED"/>
    <property type="match status" value="1"/>
</dbReference>
<accession>A0A5K8A6I1</accession>
<gene>
    <name evidence="6" type="primary">pflD_1</name>
    <name evidence="6" type="ORF">DSCOOX_13150</name>
</gene>
<dbReference type="GO" id="GO:0016829">
    <property type="term" value="F:lyase activity"/>
    <property type="evidence" value="ECO:0007669"/>
    <property type="project" value="UniProtKB-KW"/>
</dbReference>
<evidence type="ECO:0000313" key="7">
    <source>
        <dbReference type="Proteomes" id="UP000422108"/>
    </source>
</evidence>
<evidence type="ECO:0000256" key="1">
    <source>
        <dbReference type="ARBA" id="ARBA00022818"/>
    </source>
</evidence>
<dbReference type="Pfam" id="PF02901">
    <property type="entry name" value="PFL-like"/>
    <property type="match status" value="1"/>
</dbReference>
<reference evidence="6 7" key="1">
    <citation type="submission" date="2019-11" db="EMBL/GenBank/DDBJ databases">
        <title>Comparative genomics of hydrocarbon-degrading Desulfosarcina strains.</title>
        <authorList>
            <person name="Watanabe M."/>
            <person name="Kojima H."/>
            <person name="Fukui M."/>
        </authorList>
    </citation>
    <scope>NUCLEOTIDE SEQUENCE [LARGE SCALE GENOMIC DNA]</scope>
    <source>
        <strain evidence="7">oXyS1</strain>
    </source>
</reference>
<dbReference type="RefSeq" id="WP_197743283.1">
    <property type="nucleotide sequence ID" value="NZ_AP021879.1"/>
</dbReference>
<dbReference type="InterPro" id="IPR004184">
    <property type="entry name" value="PFL_dom"/>
</dbReference>
<name>A0A5K8A6I1_9BACT</name>
<organism evidence="6 7">
    <name type="scientific">Desulfosarcina ovata subsp. ovata</name>
    <dbReference type="NCBI Taxonomy" id="2752305"/>
    <lineage>
        <taxon>Bacteria</taxon>
        <taxon>Pseudomonadati</taxon>
        <taxon>Thermodesulfobacteriota</taxon>
        <taxon>Desulfobacteria</taxon>
        <taxon>Desulfobacterales</taxon>
        <taxon>Desulfosarcinaceae</taxon>
        <taxon>Desulfosarcina</taxon>
    </lineage>
</organism>
<dbReference type="PROSITE" id="PS51554">
    <property type="entry name" value="PFL"/>
    <property type="match status" value="1"/>
</dbReference>
<evidence type="ECO:0000313" key="6">
    <source>
        <dbReference type="EMBL" id="BBO88135.1"/>
    </source>
</evidence>
<feature type="modified residue" description="Glycine radical" evidence="3">
    <location>
        <position position="829"/>
    </location>
</feature>